<dbReference type="PANTHER" id="PTHR45784:SF3">
    <property type="entry name" value="C-TYPE LECTIN DOMAIN FAMILY 4 MEMBER K-LIKE-RELATED"/>
    <property type="match status" value="1"/>
</dbReference>
<dbReference type="Proteomes" id="UP001205998">
    <property type="component" value="Unassembled WGS sequence"/>
</dbReference>
<dbReference type="SMART" id="SM00034">
    <property type="entry name" value="CLECT"/>
    <property type="match status" value="2"/>
</dbReference>
<evidence type="ECO:0000259" key="3">
    <source>
        <dbReference type="PROSITE" id="PS50041"/>
    </source>
</evidence>
<feature type="domain" description="C-type lectin" evidence="3">
    <location>
        <begin position="139"/>
        <end position="247"/>
    </location>
</feature>
<organism evidence="4 5">
    <name type="scientific">Silurus asotus</name>
    <name type="common">Amur catfish</name>
    <name type="synonym">Parasilurus asotus</name>
    <dbReference type="NCBI Taxonomy" id="30991"/>
    <lineage>
        <taxon>Eukaryota</taxon>
        <taxon>Metazoa</taxon>
        <taxon>Chordata</taxon>
        <taxon>Craniata</taxon>
        <taxon>Vertebrata</taxon>
        <taxon>Euteleostomi</taxon>
        <taxon>Actinopterygii</taxon>
        <taxon>Neopterygii</taxon>
        <taxon>Teleostei</taxon>
        <taxon>Ostariophysi</taxon>
        <taxon>Siluriformes</taxon>
        <taxon>Siluridae</taxon>
        <taxon>Silurus</taxon>
    </lineage>
</organism>
<sequence length="303" mass="35451">MKSLSFIFYLLLLYGMALSQIREYIYVSQKMNWIAAQTYCRQQYGDLASITTEEENQRAANVTGLNEFEAFIGLNRTAPHANIWQWSAGERPYFTKWHLGEPNDITGESCTLFTTNGWYDVTCDVNHPVLCQRSEIREYIYVSQKMNWTTAQTYCRQHYDDFASITTEEESQRAEMIAGPNVTHWIGLNRTAPNVNIWQWSAGEEFSYTNWFPGEPNDCNGKESCTATFQNCWNDMDCKTYFPFMCQRRFILVEEKKTWDEALQHCRNHNSNLTVMRFETLADPLKIKTEQAQTASMWTGLRF</sequence>
<dbReference type="CDD" id="cd00037">
    <property type="entry name" value="CLECT"/>
    <property type="match status" value="1"/>
</dbReference>
<proteinExistence type="predicted"/>
<name>A0AAD5B9I8_SILAS</name>
<dbReference type="InterPro" id="IPR018378">
    <property type="entry name" value="C-type_lectin_CS"/>
</dbReference>
<keyword evidence="2" id="KW-0732">Signal</keyword>
<accession>A0AAD5B9I8</accession>
<feature type="domain" description="C-type lectin" evidence="3">
    <location>
        <begin position="24"/>
        <end position="132"/>
    </location>
</feature>
<evidence type="ECO:0000256" key="1">
    <source>
        <dbReference type="ARBA" id="ARBA00023157"/>
    </source>
</evidence>
<dbReference type="InterPro" id="IPR016186">
    <property type="entry name" value="C-type_lectin-like/link_sf"/>
</dbReference>
<comment type="caution">
    <text evidence="4">The sequence shown here is derived from an EMBL/GenBank/DDBJ whole genome shotgun (WGS) entry which is preliminary data.</text>
</comment>
<dbReference type="PROSITE" id="PS50041">
    <property type="entry name" value="C_TYPE_LECTIN_2"/>
    <property type="match status" value="2"/>
</dbReference>
<dbReference type="PROSITE" id="PS00615">
    <property type="entry name" value="C_TYPE_LECTIN_1"/>
    <property type="match status" value="1"/>
</dbReference>
<feature type="non-terminal residue" evidence="4">
    <location>
        <position position="1"/>
    </location>
</feature>
<evidence type="ECO:0000313" key="4">
    <source>
        <dbReference type="EMBL" id="KAI5629825.1"/>
    </source>
</evidence>
<feature type="chain" id="PRO_5042227102" description="C-type lectin domain-containing protein" evidence="2">
    <location>
        <begin position="20"/>
        <end position="303"/>
    </location>
</feature>
<keyword evidence="1" id="KW-1015">Disulfide bond</keyword>
<evidence type="ECO:0000313" key="5">
    <source>
        <dbReference type="Proteomes" id="UP001205998"/>
    </source>
</evidence>
<dbReference type="InterPro" id="IPR016187">
    <property type="entry name" value="CTDL_fold"/>
</dbReference>
<dbReference type="EMBL" id="MU532980">
    <property type="protein sequence ID" value="KAI5629825.1"/>
    <property type="molecule type" value="Genomic_DNA"/>
</dbReference>
<dbReference type="AlphaFoldDB" id="A0AAD5B9I8"/>
<gene>
    <name evidence="4" type="ORF">C0J50_7876</name>
</gene>
<protein>
    <recommendedName>
        <fullName evidence="3">C-type lectin domain-containing protein</fullName>
    </recommendedName>
</protein>
<dbReference type="SUPFAM" id="SSF56436">
    <property type="entry name" value="C-type lectin-like"/>
    <property type="match status" value="3"/>
</dbReference>
<evidence type="ECO:0000256" key="2">
    <source>
        <dbReference type="SAM" id="SignalP"/>
    </source>
</evidence>
<dbReference type="InterPro" id="IPR001304">
    <property type="entry name" value="C-type_lectin-like"/>
</dbReference>
<reference evidence="4" key="1">
    <citation type="submission" date="2018-07" db="EMBL/GenBank/DDBJ databases">
        <title>Comparative genomics of catfishes provides insights into carnivory and benthic adaptation.</title>
        <authorList>
            <person name="Zhang Y."/>
            <person name="Wang D."/>
            <person name="Peng Z."/>
            <person name="Zheng S."/>
            <person name="Shao F."/>
            <person name="Tao W."/>
        </authorList>
    </citation>
    <scope>NUCLEOTIDE SEQUENCE</scope>
    <source>
        <strain evidence="4">Chongqing</strain>
    </source>
</reference>
<keyword evidence="5" id="KW-1185">Reference proteome</keyword>
<dbReference type="Pfam" id="PF00059">
    <property type="entry name" value="Lectin_C"/>
    <property type="match status" value="2"/>
</dbReference>
<dbReference type="Gene3D" id="3.10.100.10">
    <property type="entry name" value="Mannose-Binding Protein A, subunit A"/>
    <property type="match status" value="3"/>
</dbReference>
<dbReference type="PANTHER" id="PTHR45784">
    <property type="entry name" value="C-TYPE LECTIN DOMAIN FAMILY 20 MEMBER A-RELATED"/>
    <property type="match status" value="1"/>
</dbReference>
<feature type="signal peptide" evidence="2">
    <location>
        <begin position="1"/>
        <end position="19"/>
    </location>
</feature>